<dbReference type="InterPro" id="IPR013249">
    <property type="entry name" value="RNA_pol_sigma70_r4_t2"/>
</dbReference>
<feature type="domain" description="RNA polymerase sigma factor 70 region 4 type 2" evidence="6">
    <location>
        <begin position="120"/>
        <end position="169"/>
    </location>
</feature>
<evidence type="ECO:0000256" key="3">
    <source>
        <dbReference type="ARBA" id="ARBA00023082"/>
    </source>
</evidence>
<feature type="domain" description="RNA polymerase sigma-70 region 2" evidence="5">
    <location>
        <begin position="22"/>
        <end position="85"/>
    </location>
</feature>
<dbReference type="PANTHER" id="PTHR43133">
    <property type="entry name" value="RNA POLYMERASE ECF-TYPE SIGMA FACTO"/>
    <property type="match status" value="1"/>
</dbReference>
<dbReference type="InterPro" id="IPR013325">
    <property type="entry name" value="RNA_pol_sigma_r2"/>
</dbReference>
<dbReference type="RefSeq" id="WP_345587311.1">
    <property type="nucleotide sequence ID" value="NZ_BAABJG010000006.1"/>
</dbReference>
<dbReference type="Gene3D" id="1.10.10.10">
    <property type="entry name" value="Winged helix-like DNA-binding domain superfamily/Winged helix DNA-binding domain"/>
    <property type="match status" value="1"/>
</dbReference>
<evidence type="ECO:0000313" key="8">
    <source>
        <dbReference type="Proteomes" id="UP001597180"/>
    </source>
</evidence>
<reference evidence="8" key="1">
    <citation type="journal article" date="2019" name="Int. J. Syst. Evol. Microbiol.">
        <title>The Global Catalogue of Microorganisms (GCM) 10K type strain sequencing project: providing services to taxonomists for standard genome sequencing and annotation.</title>
        <authorList>
            <consortium name="The Broad Institute Genomics Platform"/>
            <consortium name="The Broad Institute Genome Sequencing Center for Infectious Disease"/>
            <person name="Wu L."/>
            <person name="Ma J."/>
        </authorList>
    </citation>
    <scope>NUCLEOTIDE SEQUENCE [LARGE SCALE GENOMIC DNA]</scope>
    <source>
        <strain evidence="8">CCUG 53270</strain>
    </source>
</reference>
<keyword evidence="3" id="KW-0731">Sigma factor</keyword>
<dbReference type="Proteomes" id="UP001597180">
    <property type="component" value="Unassembled WGS sequence"/>
</dbReference>
<evidence type="ECO:0000259" key="6">
    <source>
        <dbReference type="Pfam" id="PF08281"/>
    </source>
</evidence>
<dbReference type="InterPro" id="IPR036388">
    <property type="entry name" value="WH-like_DNA-bd_sf"/>
</dbReference>
<dbReference type="SUPFAM" id="SSF88946">
    <property type="entry name" value="Sigma2 domain of RNA polymerase sigma factors"/>
    <property type="match status" value="1"/>
</dbReference>
<evidence type="ECO:0000256" key="1">
    <source>
        <dbReference type="ARBA" id="ARBA00010641"/>
    </source>
</evidence>
<dbReference type="InterPro" id="IPR013324">
    <property type="entry name" value="RNA_pol_sigma_r3/r4-like"/>
</dbReference>
<evidence type="ECO:0000259" key="5">
    <source>
        <dbReference type="Pfam" id="PF04542"/>
    </source>
</evidence>
<name>A0ABW3UJ92_9BACL</name>
<organism evidence="7 8">
    <name type="scientific">Paenibacillus vulneris</name>
    <dbReference type="NCBI Taxonomy" id="1133364"/>
    <lineage>
        <taxon>Bacteria</taxon>
        <taxon>Bacillati</taxon>
        <taxon>Bacillota</taxon>
        <taxon>Bacilli</taxon>
        <taxon>Bacillales</taxon>
        <taxon>Paenibacillaceae</taxon>
        <taxon>Paenibacillus</taxon>
    </lineage>
</organism>
<dbReference type="Pfam" id="PF04542">
    <property type="entry name" value="Sigma70_r2"/>
    <property type="match status" value="1"/>
</dbReference>
<evidence type="ECO:0000256" key="2">
    <source>
        <dbReference type="ARBA" id="ARBA00023015"/>
    </source>
</evidence>
<dbReference type="InterPro" id="IPR007627">
    <property type="entry name" value="RNA_pol_sigma70_r2"/>
</dbReference>
<accession>A0ABW3UJ92</accession>
<sequence length="181" mass="21618">MEEYEYLQYLSSNIESFTLDHLMRDFGKDVWNYAYFLTRDRHASDDISQEVFLRAFRGVKDFRGESTVKTWLLKITRNLSYNYRNSAFLRRVILLEWIRRKETVTSAENEFMDREAANVIWRIILEMPLNFREVLLLDIRHEMTTREMAGVLGVSEGTVKSRLHRARTKVFKKLQEVGGHE</sequence>
<dbReference type="SUPFAM" id="SSF88659">
    <property type="entry name" value="Sigma3 and sigma4 domains of RNA polymerase sigma factors"/>
    <property type="match status" value="1"/>
</dbReference>
<dbReference type="NCBIfam" id="TIGR02937">
    <property type="entry name" value="sigma70-ECF"/>
    <property type="match status" value="1"/>
</dbReference>
<evidence type="ECO:0000256" key="4">
    <source>
        <dbReference type="ARBA" id="ARBA00023163"/>
    </source>
</evidence>
<dbReference type="CDD" id="cd06171">
    <property type="entry name" value="Sigma70_r4"/>
    <property type="match status" value="1"/>
</dbReference>
<dbReference type="InterPro" id="IPR039425">
    <property type="entry name" value="RNA_pol_sigma-70-like"/>
</dbReference>
<dbReference type="Gene3D" id="1.10.1740.10">
    <property type="match status" value="1"/>
</dbReference>
<gene>
    <name evidence="7" type="ORF">ACFQ4B_11480</name>
</gene>
<comment type="caution">
    <text evidence="7">The sequence shown here is derived from an EMBL/GenBank/DDBJ whole genome shotgun (WGS) entry which is preliminary data.</text>
</comment>
<comment type="similarity">
    <text evidence="1">Belongs to the sigma-70 factor family. ECF subfamily.</text>
</comment>
<dbReference type="InterPro" id="IPR014284">
    <property type="entry name" value="RNA_pol_sigma-70_dom"/>
</dbReference>
<keyword evidence="4" id="KW-0804">Transcription</keyword>
<proteinExistence type="inferred from homology"/>
<dbReference type="Pfam" id="PF08281">
    <property type="entry name" value="Sigma70_r4_2"/>
    <property type="match status" value="1"/>
</dbReference>
<keyword evidence="2" id="KW-0805">Transcription regulation</keyword>
<protein>
    <submittedName>
        <fullName evidence="7">RNA polymerase sigma factor</fullName>
    </submittedName>
</protein>
<keyword evidence="8" id="KW-1185">Reference proteome</keyword>
<dbReference type="PANTHER" id="PTHR43133:SF46">
    <property type="entry name" value="RNA POLYMERASE SIGMA-70 FACTOR ECF SUBFAMILY"/>
    <property type="match status" value="1"/>
</dbReference>
<dbReference type="EMBL" id="JBHTLU010000013">
    <property type="protein sequence ID" value="MFD1220745.1"/>
    <property type="molecule type" value="Genomic_DNA"/>
</dbReference>
<evidence type="ECO:0000313" key="7">
    <source>
        <dbReference type="EMBL" id="MFD1220745.1"/>
    </source>
</evidence>